<dbReference type="EMBL" id="PQIB02000006">
    <property type="protein sequence ID" value="RLN11764.1"/>
    <property type="molecule type" value="Genomic_DNA"/>
</dbReference>
<accession>A0A3L6RXS8</accession>
<gene>
    <name evidence="2" type="ORF">C2845_PM09G11810</name>
</gene>
<dbReference type="AlphaFoldDB" id="A0A3L6RXS8"/>
<proteinExistence type="predicted"/>
<feature type="compositionally biased region" description="Basic residues" evidence="1">
    <location>
        <begin position="1"/>
        <end position="11"/>
    </location>
</feature>
<feature type="region of interest" description="Disordered" evidence="1">
    <location>
        <begin position="1"/>
        <end position="26"/>
    </location>
</feature>
<name>A0A3L6RXS8_PANMI</name>
<comment type="caution">
    <text evidence="2">The sequence shown here is derived from an EMBL/GenBank/DDBJ whole genome shotgun (WGS) entry which is preliminary data.</text>
</comment>
<reference evidence="3" key="1">
    <citation type="journal article" date="2019" name="Nat. Commun.">
        <title>The genome of broomcorn millet.</title>
        <authorList>
            <person name="Zou C."/>
            <person name="Miki D."/>
            <person name="Li D."/>
            <person name="Tang Q."/>
            <person name="Xiao L."/>
            <person name="Rajput S."/>
            <person name="Deng P."/>
            <person name="Jia W."/>
            <person name="Huang R."/>
            <person name="Zhang M."/>
            <person name="Sun Y."/>
            <person name="Hu J."/>
            <person name="Fu X."/>
            <person name="Schnable P.S."/>
            <person name="Li F."/>
            <person name="Zhang H."/>
            <person name="Feng B."/>
            <person name="Zhu X."/>
            <person name="Liu R."/>
            <person name="Schnable J.C."/>
            <person name="Zhu J.-K."/>
            <person name="Zhang H."/>
        </authorList>
    </citation>
    <scope>NUCLEOTIDE SEQUENCE [LARGE SCALE GENOMIC DNA]</scope>
</reference>
<organism evidence="2 3">
    <name type="scientific">Panicum miliaceum</name>
    <name type="common">Proso millet</name>
    <name type="synonym">Broomcorn millet</name>
    <dbReference type="NCBI Taxonomy" id="4540"/>
    <lineage>
        <taxon>Eukaryota</taxon>
        <taxon>Viridiplantae</taxon>
        <taxon>Streptophyta</taxon>
        <taxon>Embryophyta</taxon>
        <taxon>Tracheophyta</taxon>
        <taxon>Spermatophyta</taxon>
        <taxon>Magnoliopsida</taxon>
        <taxon>Liliopsida</taxon>
        <taxon>Poales</taxon>
        <taxon>Poaceae</taxon>
        <taxon>PACMAD clade</taxon>
        <taxon>Panicoideae</taxon>
        <taxon>Panicodae</taxon>
        <taxon>Paniceae</taxon>
        <taxon>Panicinae</taxon>
        <taxon>Panicum</taxon>
        <taxon>Panicum sect. Panicum</taxon>
    </lineage>
</organism>
<sequence length="162" mass="18472">MEGRNKQHPSRVHGGGACRPGGGFQKLAPAKPRAGKWLFPDNFDSLLGPRTPGSVAFWEPNTLVSTRGLDKCAVSHPGIQAKFTPVVAARRQWQGYMKLPRGFPNLSGKRRWPAQSWWKRVRACTRSHDWTKRPFGPRWRRYHAVDQRRAGTPRRWLGQPEA</sequence>
<evidence type="ECO:0000313" key="3">
    <source>
        <dbReference type="Proteomes" id="UP000275267"/>
    </source>
</evidence>
<keyword evidence="3" id="KW-1185">Reference proteome</keyword>
<dbReference type="Proteomes" id="UP000275267">
    <property type="component" value="Unassembled WGS sequence"/>
</dbReference>
<evidence type="ECO:0000256" key="1">
    <source>
        <dbReference type="SAM" id="MobiDB-lite"/>
    </source>
</evidence>
<evidence type="ECO:0000313" key="2">
    <source>
        <dbReference type="EMBL" id="RLN11764.1"/>
    </source>
</evidence>
<feature type="compositionally biased region" description="Gly residues" evidence="1">
    <location>
        <begin position="13"/>
        <end position="24"/>
    </location>
</feature>
<protein>
    <submittedName>
        <fullName evidence="2">Uncharacterized protein</fullName>
    </submittedName>
</protein>